<dbReference type="AlphaFoldDB" id="S8E4A1"/>
<dbReference type="HOGENOM" id="CLU_1131322_0_0_1"/>
<evidence type="ECO:0000313" key="2">
    <source>
        <dbReference type="EMBL" id="EPS99946.1"/>
    </source>
</evidence>
<name>S8E4A1_FOMSC</name>
<keyword evidence="3" id="KW-1185">Reference proteome</keyword>
<evidence type="ECO:0000313" key="3">
    <source>
        <dbReference type="Proteomes" id="UP000015241"/>
    </source>
</evidence>
<gene>
    <name evidence="2" type="ORF">FOMPIDRAFT_117850</name>
</gene>
<dbReference type="InParanoid" id="S8E4A1"/>
<dbReference type="Proteomes" id="UP000015241">
    <property type="component" value="Unassembled WGS sequence"/>
</dbReference>
<proteinExistence type="predicted"/>
<protein>
    <submittedName>
        <fullName evidence="2">Uncharacterized protein</fullName>
    </submittedName>
</protein>
<sequence>QFLNSGVAQFPLAPQRPTRMEDSDDYIPGESQDLSQEGFESHDQPVDPESSAFGNKPDWPPQRAMLREMRECREAAGRAKISIKSHYAVGGALDSQTTGSQWLSSISSTNHADAAEGSVEVAPVKALPQRSPREHSGAQAGLPVANTGGDCRNSHCLAVHRRLELQCKDSESLYLWYRARYVHLAARFQQLEDVMREAGVDWDVDTQGEGQDSVRDTLATLQVLSGGVVLDDVPDVAQRPAKRARI</sequence>
<feature type="region of interest" description="Disordered" evidence="1">
    <location>
        <begin position="1"/>
        <end position="61"/>
    </location>
</feature>
<feature type="non-terminal residue" evidence="2">
    <location>
        <position position="1"/>
    </location>
</feature>
<accession>S8E4A1</accession>
<reference evidence="2 3" key="1">
    <citation type="journal article" date="2012" name="Science">
        <title>The Paleozoic origin of enzymatic lignin decomposition reconstructed from 31 fungal genomes.</title>
        <authorList>
            <person name="Floudas D."/>
            <person name="Binder M."/>
            <person name="Riley R."/>
            <person name="Barry K."/>
            <person name="Blanchette R.A."/>
            <person name="Henrissat B."/>
            <person name="Martinez A.T."/>
            <person name="Otillar R."/>
            <person name="Spatafora J.W."/>
            <person name="Yadav J.S."/>
            <person name="Aerts A."/>
            <person name="Benoit I."/>
            <person name="Boyd A."/>
            <person name="Carlson A."/>
            <person name="Copeland A."/>
            <person name="Coutinho P.M."/>
            <person name="de Vries R.P."/>
            <person name="Ferreira P."/>
            <person name="Findley K."/>
            <person name="Foster B."/>
            <person name="Gaskell J."/>
            <person name="Glotzer D."/>
            <person name="Gorecki P."/>
            <person name="Heitman J."/>
            <person name="Hesse C."/>
            <person name="Hori C."/>
            <person name="Igarashi K."/>
            <person name="Jurgens J.A."/>
            <person name="Kallen N."/>
            <person name="Kersten P."/>
            <person name="Kohler A."/>
            <person name="Kuees U."/>
            <person name="Kumar T.K.A."/>
            <person name="Kuo A."/>
            <person name="LaButti K."/>
            <person name="Larrondo L.F."/>
            <person name="Lindquist E."/>
            <person name="Ling A."/>
            <person name="Lombard V."/>
            <person name="Lucas S."/>
            <person name="Lundell T."/>
            <person name="Martin R."/>
            <person name="McLaughlin D.J."/>
            <person name="Morgenstern I."/>
            <person name="Morin E."/>
            <person name="Murat C."/>
            <person name="Nagy L.G."/>
            <person name="Nolan M."/>
            <person name="Ohm R.A."/>
            <person name="Patyshakuliyeva A."/>
            <person name="Rokas A."/>
            <person name="Ruiz-Duenas F.J."/>
            <person name="Sabat G."/>
            <person name="Salamov A."/>
            <person name="Samejima M."/>
            <person name="Schmutz J."/>
            <person name="Slot J.C."/>
            <person name="St John F."/>
            <person name="Stenlid J."/>
            <person name="Sun H."/>
            <person name="Sun S."/>
            <person name="Syed K."/>
            <person name="Tsang A."/>
            <person name="Wiebenga A."/>
            <person name="Young D."/>
            <person name="Pisabarro A."/>
            <person name="Eastwood D.C."/>
            <person name="Martin F."/>
            <person name="Cullen D."/>
            <person name="Grigoriev I.V."/>
            <person name="Hibbett D.S."/>
        </authorList>
    </citation>
    <scope>NUCLEOTIDE SEQUENCE</scope>
    <source>
        <strain evidence="3">FP-58527</strain>
    </source>
</reference>
<dbReference type="EMBL" id="KE504153">
    <property type="protein sequence ID" value="EPS99946.1"/>
    <property type="molecule type" value="Genomic_DNA"/>
</dbReference>
<organism evidence="2 3">
    <name type="scientific">Fomitopsis schrenkii</name>
    <name type="common">Brown rot fungus</name>
    <dbReference type="NCBI Taxonomy" id="2126942"/>
    <lineage>
        <taxon>Eukaryota</taxon>
        <taxon>Fungi</taxon>
        <taxon>Dikarya</taxon>
        <taxon>Basidiomycota</taxon>
        <taxon>Agaricomycotina</taxon>
        <taxon>Agaricomycetes</taxon>
        <taxon>Polyporales</taxon>
        <taxon>Fomitopsis</taxon>
    </lineage>
</organism>
<evidence type="ECO:0000256" key="1">
    <source>
        <dbReference type="SAM" id="MobiDB-lite"/>
    </source>
</evidence>